<feature type="domain" description="CCHC-type" evidence="10">
    <location>
        <begin position="319"/>
        <end position="332"/>
    </location>
</feature>
<comment type="subcellular location">
    <subcellularLocation>
        <location evidence="1">Nucleus</location>
    </subcellularLocation>
</comment>
<dbReference type="SMART" id="SM00343">
    <property type="entry name" value="ZnF_C2HC"/>
    <property type="match status" value="5"/>
</dbReference>
<organism evidence="11 12">
    <name type="scientific">Hebeloma cylindrosporum</name>
    <dbReference type="NCBI Taxonomy" id="76867"/>
    <lineage>
        <taxon>Eukaryota</taxon>
        <taxon>Fungi</taxon>
        <taxon>Dikarya</taxon>
        <taxon>Basidiomycota</taxon>
        <taxon>Agaricomycotina</taxon>
        <taxon>Agaricomycetes</taxon>
        <taxon>Agaricomycetidae</taxon>
        <taxon>Agaricales</taxon>
        <taxon>Agaricineae</taxon>
        <taxon>Hymenogastraceae</taxon>
        <taxon>Hebeloma</taxon>
    </lineage>
</organism>
<dbReference type="InterPro" id="IPR001878">
    <property type="entry name" value="Znf_CCHC"/>
</dbReference>
<keyword evidence="2" id="KW-0507">mRNA processing</keyword>
<feature type="compositionally biased region" description="Polar residues" evidence="9">
    <location>
        <begin position="78"/>
        <end position="101"/>
    </location>
</feature>
<accession>A0A0C3CQ46</accession>
<dbReference type="AlphaFoldDB" id="A0A0C3CQ46"/>
<feature type="domain" description="CCHC-type" evidence="10">
    <location>
        <begin position="232"/>
        <end position="247"/>
    </location>
</feature>
<feature type="region of interest" description="Disordered" evidence="9">
    <location>
        <begin position="1"/>
        <end position="64"/>
    </location>
</feature>
<reference evidence="11 12" key="1">
    <citation type="submission" date="2014-04" db="EMBL/GenBank/DDBJ databases">
        <authorList>
            <consortium name="DOE Joint Genome Institute"/>
            <person name="Kuo A."/>
            <person name="Gay G."/>
            <person name="Dore J."/>
            <person name="Kohler A."/>
            <person name="Nagy L.G."/>
            <person name="Floudas D."/>
            <person name="Copeland A."/>
            <person name="Barry K.W."/>
            <person name="Cichocki N."/>
            <person name="Veneault-Fourrey C."/>
            <person name="LaButti K."/>
            <person name="Lindquist E.A."/>
            <person name="Lipzen A."/>
            <person name="Lundell T."/>
            <person name="Morin E."/>
            <person name="Murat C."/>
            <person name="Sun H."/>
            <person name="Tunlid A."/>
            <person name="Henrissat B."/>
            <person name="Grigoriev I.V."/>
            <person name="Hibbett D.S."/>
            <person name="Martin F."/>
            <person name="Nordberg H.P."/>
            <person name="Cantor M.N."/>
            <person name="Hua S.X."/>
        </authorList>
    </citation>
    <scope>NUCLEOTIDE SEQUENCE [LARGE SCALE GENOMIC DNA]</scope>
    <source>
        <strain evidence="12">h7</strain>
    </source>
</reference>
<dbReference type="STRING" id="686832.A0A0C3CQ46"/>
<dbReference type="SUPFAM" id="SSF57756">
    <property type="entry name" value="Retrovirus zinc finger-like domains"/>
    <property type="match status" value="1"/>
</dbReference>
<feature type="compositionally biased region" description="Basic and acidic residues" evidence="9">
    <location>
        <begin position="487"/>
        <end position="511"/>
    </location>
</feature>
<dbReference type="GO" id="GO:0006397">
    <property type="term" value="P:mRNA processing"/>
    <property type="evidence" value="ECO:0007669"/>
    <property type="project" value="UniProtKB-KW"/>
</dbReference>
<feature type="compositionally biased region" description="Basic and acidic residues" evidence="9">
    <location>
        <begin position="421"/>
        <end position="434"/>
    </location>
</feature>
<keyword evidence="5 8" id="KW-0863">Zinc-finger</keyword>
<dbReference type="GO" id="GO:0031499">
    <property type="term" value="C:TRAMP complex"/>
    <property type="evidence" value="ECO:0007669"/>
    <property type="project" value="TreeGrafter"/>
</dbReference>
<dbReference type="PANTHER" id="PTHR46543:SF1">
    <property type="entry name" value="ZINC FINGER CCHC DOMAIN-CONTAINING PROTEIN 7"/>
    <property type="match status" value="1"/>
</dbReference>
<evidence type="ECO:0000256" key="3">
    <source>
        <dbReference type="ARBA" id="ARBA00022723"/>
    </source>
</evidence>
<dbReference type="PANTHER" id="PTHR46543">
    <property type="entry name" value="ZINC FINGER CCHC DOMAIN-CONTAINING PROTEIN 7"/>
    <property type="match status" value="1"/>
</dbReference>
<name>A0A0C3CQ46_HEBCY</name>
<evidence type="ECO:0000256" key="2">
    <source>
        <dbReference type="ARBA" id="ARBA00022664"/>
    </source>
</evidence>
<evidence type="ECO:0000256" key="4">
    <source>
        <dbReference type="ARBA" id="ARBA00022737"/>
    </source>
</evidence>
<dbReference type="HOGENOM" id="CLU_028683_0_0_1"/>
<feature type="compositionally biased region" description="Polar residues" evidence="9">
    <location>
        <begin position="447"/>
        <end position="456"/>
    </location>
</feature>
<dbReference type="GO" id="GO:0071038">
    <property type="term" value="P:TRAMP-dependent tRNA surveillance pathway"/>
    <property type="evidence" value="ECO:0007669"/>
    <property type="project" value="TreeGrafter"/>
</dbReference>
<dbReference type="EMBL" id="KN831771">
    <property type="protein sequence ID" value="KIM46209.1"/>
    <property type="molecule type" value="Genomic_DNA"/>
</dbReference>
<dbReference type="GO" id="GO:0071035">
    <property type="term" value="P:nuclear polyadenylation-dependent rRNA catabolic process"/>
    <property type="evidence" value="ECO:0007669"/>
    <property type="project" value="TreeGrafter"/>
</dbReference>
<gene>
    <name evidence="11" type="ORF">M413DRAFT_441278</name>
</gene>
<feature type="region of interest" description="Disordered" evidence="9">
    <location>
        <begin position="78"/>
        <end position="102"/>
    </location>
</feature>
<evidence type="ECO:0000256" key="8">
    <source>
        <dbReference type="PROSITE-ProRule" id="PRU00047"/>
    </source>
</evidence>
<evidence type="ECO:0000256" key="1">
    <source>
        <dbReference type="ARBA" id="ARBA00004123"/>
    </source>
</evidence>
<keyword evidence="6" id="KW-0862">Zinc</keyword>
<protein>
    <recommendedName>
        <fullName evidence="10">CCHC-type domain-containing protein</fullName>
    </recommendedName>
</protein>
<sequence length="524" mass="58824">MPSADQIIDLTQTPDSDVESILAQKSSGQESRRSRRRKSRKSTGNSSPALINLPRRNSLESETPKWTTFEREDLLQEHSTNQCARQTNQETETATGSSQKDTFFIDLTPTAIPPTSQRTPPASNQPNDPKDELLIPSHVTVLGNTPTEIISDPLSDSGDVDFINYLDYGDTKHIHRYYDEPLDEAAILGRTVCKNCGVEGQHKTSACTVLICLTCGVRNEHLTRSCPIGKVCFTCGMKGHINANCPNRRSARALLSSQENDCDRCSTSRHKSNECPTMWGLYEYLSTEEQTTTINQRLSKKGMKLGEGGEGYVANDEWCYNCGHCGHLGDDCHDLIRALEEPSAFSLHNVSLGPFYNPEKEPRVISRAEFRDWEQVDEFSSWGRGAPDRVGRQGRMKSRAALERQSQTLEDDPDDWFGSATKRDASNRPSRDSRTMTFGRSVGAGRQYSQPQNGASPSLLARLGDNVEGSRSSRVERRHHRRPNGPRIDRDSRHRYEERPSKKPYSERHLSDQGPRYRGGYGRG</sequence>
<dbReference type="GO" id="GO:0003723">
    <property type="term" value="F:RNA binding"/>
    <property type="evidence" value="ECO:0007669"/>
    <property type="project" value="TreeGrafter"/>
</dbReference>
<keyword evidence="12" id="KW-1185">Reference proteome</keyword>
<dbReference type="Proteomes" id="UP000053424">
    <property type="component" value="Unassembled WGS sequence"/>
</dbReference>
<dbReference type="OrthoDB" id="7608935at2759"/>
<dbReference type="GO" id="GO:0071031">
    <property type="term" value="P:nuclear mRNA surveillance of mRNA 3'-end processing"/>
    <property type="evidence" value="ECO:0007669"/>
    <property type="project" value="TreeGrafter"/>
</dbReference>
<evidence type="ECO:0000256" key="5">
    <source>
        <dbReference type="ARBA" id="ARBA00022771"/>
    </source>
</evidence>
<feature type="region of interest" description="Disordered" evidence="9">
    <location>
        <begin position="109"/>
        <end position="128"/>
    </location>
</feature>
<reference evidence="12" key="2">
    <citation type="submission" date="2015-01" db="EMBL/GenBank/DDBJ databases">
        <title>Evolutionary Origins and Diversification of the Mycorrhizal Mutualists.</title>
        <authorList>
            <consortium name="DOE Joint Genome Institute"/>
            <consortium name="Mycorrhizal Genomics Consortium"/>
            <person name="Kohler A."/>
            <person name="Kuo A."/>
            <person name="Nagy L.G."/>
            <person name="Floudas D."/>
            <person name="Copeland A."/>
            <person name="Barry K.W."/>
            <person name="Cichocki N."/>
            <person name="Veneault-Fourrey C."/>
            <person name="LaButti K."/>
            <person name="Lindquist E.A."/>
            <person name="Lipzen A."/>
            <person name="Lundell T."/>
            <person name="Morin E."/>
            <person name="Murat C."/>
            <person name="Riley R."/>
            <person name="Ohm R."/>
            <person name="Sun H."/>
            <person name="Tunlid A."/>
            <person name="Henrissat B."/>
            <person name="Grigoriev I.V."/>
            <person name="Hibbett D.S."/>
            <person name="Martin F."/>
        </authorList>
    </citation>
    <scope>NUCLEOTIDE SEQUENCE [LARGE SCALE GENOMIC DNA]</scope>
    <source>
        <strain evidence="12">h7</strain>
    </source>
</reference>
<evidence type="ECO:0000256" key="9">
    <source>
        <dbReference type="SAM" id="MobiDB-lite"/>
    </source>
</evidence>
<feature type="compositionally biased region" description="Polar residues" evidence="9">
    <location>
        <begin position="113"/>
        <end position="127"/>
    </location>
</feature>
<keyword evidence="4" id="KW-0677">Repeat</keyword>
<dbReference type="Gene3D" id="4.10.60.10">
    <property type="entry name" value="Zinc finger, CCHC-type"/>
    <property type="match status" value="2"/>
</dbReference>
<evidence type="ECO:0000256" key="7">
    <source>
        <dbReference type="ARBA" id="ARBA00023242"/>
    </source>
</evidence>
<dbReference type="GO" id="GO:0008270">
    <property type="term" value="F:zinc ion binding"/>
    <property type="evidence" value="ECO:0007669"/>
    <property type="project" value="UniProtKB-KW"/>
</dbReference>
<keyword evidence="7" id="KW-0539">Nucleus</keyword>
<dbReference type="GO" id="GO:0071039">
    <property type="term" value="P:nuclear polyadenylation-dependent CUT catabolic process"/>
    <property type="evidence" value="ECO:0007669"/>
    <property type="project" value="TreeGrafter"/>
</dbReference>
<dbReference type="GO" id="GO:0071036">
    <property type="term" value="P:nuclear polyadenylation-dependent snoRNA catabolic process"/>
    <property type="evidence" value="ECO:0007669"/>
    <property type="project" value="TreeGrafter"/>
</dbReference>
<keyword evidence="3" id="KW-0479">Metal-binding</keyword>
<evidence type="ECO:0000313" key="12">
    <source>
        <dbReference type="Proteomes" id="UP000053424"/>
    </source>
</evidence>
<dbReference type="PROSITE" id="PS50158">
    <property type="entry name" value="ZF_CCHC"/>
    <property type="match status" value="2"/>
</dbReference>
<dbReference type="GO" id="GO:0071037">
    <property type="term" value="P:nuclear polyadenylation-dependent snRNA catabolic process"/>
    <property type="evidence" value="ECO:0007669"/>
    <property type="project" value="TreeGrafter"/>
</dbReference>
<dbReference type="InterPro" id="IPR051644">
    <property type="entry name" value="TRAMP_AT-DNA-binding"/>
</dbReference>
<dbReference type="InterPro" id="IPR036875">
    <property type="entry name" value="Znf_CCHC_sf"/>
</dbReference>
<feature type="region of interest" description="Disordered" evidence="9">
    <location>
        <begin position="381"/>
        <end position="524"/>
    </location>
</feature>
<evidence type="ECO:0000259" key="10">
    <source>
        <dbReference type="PROSITE" id="PS50158"/>
    </source>
</evidence>
<evidence type="ECO:0000313" key="11">
    <source>
        <dbReference type="EMBL" id="KIM46209.1"/>
    </source>
</evidence>
<proteinExistence type="predicted"/>
<evidence type="ECO:0000256" key="6">
    <source>
        <dbReference type="ARBA" id="ARBA00022833"/>
    </source>
</evidence>